<dbReference type="AlphaFoldDB" id="A0A1C2IG76"/>
<dbReference type="STRING" id="930.GCA_002079865_02079"/>
<dbReference type="EMBL" id="LWRY01000025">
    <property type="protein sequence ID" value="OCX74970.1"/>
    <property type="molecule type" value="Genomic_DNA"/>
</dbReference>
<evidence type="ECO:0000313" key="3">
    <source>
        <dbReference type="Proteomes" id="UP000094893"/>
    </source>
</evidence>
<organism evidence="2 4">
    <name type="scientific">Acidithiobacillus thiooxidans</name>
    <name type="common">Thiobacillus thiooxidans</name>
    <dbReference type="NCBI Taxonomy" id="930"/>
    <lineage>
        <taxon>Bacteria</taxon>
        <taxon>Pseudomonadati</taxon>
        <taxon>Pseudomonadota</taxon>
        <taxon>Acidithiobacillia</taxon>
        <taxon>Acidithiobacillales</taxon>
        <taxon>Acidithiobacillaceae</taxon>
        <taxon>Acidithiobacillus</taxon>
    </lineage>
</organism>
<comment type="caution">
    <text evidence="2">The sequence shown here is derived from an EMBL/GenBank/DDBJ whole genome shotgun (WGS) entry which is preliminary data.</text>
</comment>
<sequence>MYDFHAFSPLPHEHFPAVRPHLSMATPVPERMQDRFGRVYFYIGPMMGEKLAPGQIRVFPGHVYQEGLQPAKGSQPEREEQHAH</sequence>
<evidence type="ECO:0000313" key="4">
    <source>
        <dbReference type="Proteomes" id="UP000095008"/>
    </source>
</evidence>
<protein>
    <submittedName>
        <fullName evidence="2">Uncharacterized protein</fullName>
    </submittedName>
</protein>
<accession>A0A1C2IG76</accession>
<gene>
    <name evidence="2" type="ORF">A6M23_04335</name>
    <name evidence="1" type="ORF">A6P07_06235</name>
</gene>
<dbReference type="RefSeq" id="WP_024894957.1">
    <property type="nucleotide sequence ID" value="NZ_JAAOMO010000036.1"/>
</dbReference>
<dbReference type="EMBL" id="LWSA01000074">
    <property type="protein sequence ID" value="OCX74186.1"/>
    <property type="molecule type" value="Genomic_DNA"/>
</dbReference>
<evidence type="ECO:0000313" key="2">
    <source>
        <dbReference type="EMBL" id="OCX74970.1"/>
    </source>
</evidence>
<dbReference type="Proteomes" id="UP000095008">
    <property type="component" value="Unassembled WGS sequence"/>
</dbReference>
<proteinExistence type="predicted"/>
<reference evidence="2 3" key="1">
    <citation type="journal article" date="2016" name="Int. J. Mol. Sci.">
        <title>Comparative genomics of the extreme acidophile Acidithiobacillus thiooxidans reveals intraspecific divergence and niche adaptation.</title>
        <authorList>
            <person name="Zhang X."/>
            <person name="Feng X."/>
            <person name="Tao J."/>
            <person name="Ma L."/>
            <person name="Xiao Y."/>
            <person name="Liang Y."/>
            <person name="Liu X."/>
            <person name="Yin H."/>
        </authorList>
    </citation>
    <scope>NUCLEOTIDE SEQUENCE [LARGE SCALE GENOMIC DNA]</scope>
    <source>
        <strain evidence="1 3">A02</strain>
        <strain evidence="2">DXS-W</strain>
    </source>
</reference>
<evidence type="ECO:0000313" key="1">
    <source>
        <dbReference type="EMBL" id="OCX74186.1"/>
    </source>
</evidence>
<name>A0A1C2IG76_ACITH</name>
<keyword evidence="4" id="KW-1185">Reference proteome</keyword>
<dbReference type="Proteomes" id="UP000094893">
    <property type="component" value="Unassembled WGS sequence"/>
</dbReference>